<dbReference type="AlphaFoldDB" id="A0A0G3EJS6"/>
<dbReference type="Proteomes" id="UP000036700">
    <property type="component" value="Chromosome"/>
</dbReference>
<reference evidence="3" key="1">
    <citation type="submission" date="2015-06" db="EMBL/GenBank/DDBJ databases">
        <authorList>
            <person name="Lim Y.L."/>
            <person name="Ee R."/>
            <person name="Yong D."/>
            <person name="How K.Y."/>
            <person name="Yin W.F."/>
            <person name="Chan K.G."/>
        </authorList>
    </citation>
    <scope>NUCLEOTIDE SEQUENCE [LARGE SCALE GENOMIC DNA]</scope>
    <source>
        <strain evidence="3">DSM 25325</strain>
    </source>
</reference>
<evidence type="ECO:0000256" key="1">
    <source>
        <dbReference type="SAM" id="MobiDB-lite"/>
    </source>
</evidence>
<gene>
    <name evidence="2" type="ORF">ABW99_02655</name>
</gene>
<protein>
    <submittedName>
        <fullName evidence="2">Uncharacterized protein</fullName>
    </submittedName>
</protein>
<proteinExistence type="predicted"/>
<evidence type="ECO:0000313" key="2">
    <source>
        <dbReference type="EMBL" id="AKJ67293.1"/>
    </source>
</evidence>
<sequence length="74" mass="7994">MCDESAKVTPRHAIFFCGTLALLGESQSPGVKRWKNGISAWGHAGQDSGETQEKSDAAPSGAQVDDHDRRIARR</sequence>
<name>A0A0G3EJS6_9BURK</name>
<feature type="region of interest" description="Disordered" evidence="1">
    <location>
        <begin position="35"/>
        <end position="74"/>
    </location>
</feature>
<dbReference type="PATRIC" id="fig|445709.3.peg.577"/>
<evidence type="ECO:0000313" key="3">
    <source>
        <dbReference type="Proteomes" id="UP000036700"/>
    </source>
</evidence>
<dbReference type="EMBL" id="CP011568">
    <property type="protein sequence ID" value="AKJ67293.1"/>
    <property type="molecule type" value="Genomic_DNA"/>
</dbReference>
<accession>A0A0G3EJS6</accession>
<dbReference type="KEGG" id="ptx:ABW99_02655"/>
<organism evidence="2 3">
    <name type="scientific">Pandoraea thiooxydans</name>
    <dbReference type="NCBI Taxonomy" id="445709"/>
    <lineage>
        <taxon>Bacteria</taxon>
        <taxon>Pseudomonadati</taxon>
        <taxon>Pseudomonadota</taxon>
        <taxon>Betaproteobacteria</taxon>
        <taxon>Burkholderiales</taxon>
        <taxon>Burkholderiaceae</taxon>
        <taxon>Pandoraea</taxon>
    </lineage>
</organism>
<keyword evidence="3" id="KW-1185">Reference proteome</keyword>
<feature type="compositionally biased region" description="Basic and acidic residues" evidence="1">
    <location>
        <begin position="64"/>
        <end position="74"/>
    </location>
</feature>